<protein>
    <recommendedName>
        <fullName evidence="7">Radical SAM core domain-containing protein</fullName>
    </recommendedName>
</protein>
<dbReference type="InterPro" id="IPR024560">
    <property type="entry name" value="UPF0313_C"/>
</dbReference>
<dbReference type="SFLD" id="SFLDS00029">
    <property type="entry name" value="Radical_SAM"/>
    <property type="match status" value="2"/>
</dbReference>
<evidence type="ECO:0000256" key="4">
    <source>
        <dbReference type="ARBA" id="ARBA00023004"/>
    </source>
</evidence>
<dbReference type="InterPro" id="IPR023404">
    <property type="entry name" value="rSAM_horseshoe"/>
</dbReference>
<keyword evidence="5" id="KW-0411">Iron-sulfur</keyword>
<dbReference type="SMART" id="SM00729">
    <property type="entry name" value="Elp3"/>
    <property type="match status" value="1"/>
</dbReference>
<accession>A0ABY6HWH7</accession>
<keyword evidence="1" id="KW-0004">4Fe-4S</keyword>
<dbReference type="SFLD" id="SFLDG01069">
    <property type="entry name" value="UPF0313"/>
    <property type="match status" value="1"/>
</dbReference>
<feature type="region of interest" description="Disordered" evidence="6">
    <location>
        <begin position="554"/>
        <end position="592"/>
    </location>
</feature>
<feature type="compositionally biased region" description="Basic residues" evidence="6">
    <location>
        <begin position="561"/>
        <end position="574"/>
    </location>
</feature>
<evidence type="ECO:0000313" key="9">
    <source>
        <dbReference type="Proteomes" id="UP001208689"/>
    </source>
</evidence>
<dbReference type="Gene3D" id="3.80.30.20">
    <property type="entry name" value="tm_1862 like domain"/>
    <property type="match status" value="1"/>
</dbReference>
<dbReference type="SFLD" id="SFLDG01082">
    <property type="entry name" value="B12-binding_domain_containing"/>
    <property type="match status" value="1"/>
</dbReference>
<proteinExistence type="predicted"/>
<evidence type="ECO:0000259" key="7">
    <source>
        <dbReference type="PROSITE" id="PS51918"/>
    </source>
</evidence>
<dbReference type="PROSITE" id="PS51918">
    <property type="entry name" value="RADICAL_SAM"/>
    <property type="match status" value="1"/>
</dbReference>
<keyword evidence="4" id="KW-0408">Iron</keyword>
<evidence type="ECO:0000256" key="6">
    <source>
        <dbReference type="SAM" id="MobiDB-lite"/>
    </source>
</evidence>
<dbReference type="SUPFAM" id="SSF102114">
    <property type="entry name" value="Radical SAM enzymes"/>
    <property type="match status" value="1"/>
</dbReference>
<dbReference type="InterPro" id="IPR022946">
    <property type="entry name" value="UPF0313"/>
</dbReference>
<dbReference type="PANTHER" id="PTHR32331:SF0">
    <property type="entry name" value="UPF0313 PROTEIN YGIQ"/>
    <property type="match status" value="1"/>
</dbReference>
<feature type="domain" description="Radical SAM core" evidence="7">
    <location>
        <begin position="297"/>
        <end position="557"/>
    </location>
</feature>
<dbReference type="InterPro" id="IPR013704">
    <property type="entry name" value="UPF0313_N"/>
</dbReference>
<dbReference type="Pfam" id="PF11842">
    <property type="entry name" value="DUF3362"/>
    <property type="match status" value="1"/>
</dbReference>
<evidence type="ECO:0000256" key="5">
    <source>
        <dbReference type="ARBA" id="ARBA00023014"/>
    </source>
</evidence>
<keyword evidence="9" id="KW-1185">Reference proteome</keyword>
<organism evidence="8 9">
    <name type="scientific">Candidatus Lokiarchaeum ossiferum</name>
    <dbReference type="NCBI Taxonomy" id="2951803"/>
    <lineage>
        <taxon>Archaea</taxon>
        <taxon>Promethearchaeati</taxon>
        <taxon>Promethearchaeota</taxon>
        <taxon>Promethearchaeia</taxon>
        <taxon>Promethearchaeales</taxon>
        <taxon>Promethearchaeaceae</taxon>
        <taxon>Candidatus Lokiarchaeum</taxon>
    </lineage>
</organism>
<sequence length="592" mass="68032">MISTEPLPSKDQSYDIILISGEFWADHPHSGVGVIARVLEAEGFSVGIIEKPNWKSSEDFLKLGFPRLFYGITSGSIDSMLQNYTPLKKPRASDPYSPFNSEIPDRAVIVYSHKVKEIQKHFLNSKQSEKSGDMSTSKRKFIPIVLGGVEASLRRFTHYDYWDNKLRRSILLDSRADILVYGPGELQIIEIAHRLDDHQSLMGIPGTSIISSEFLEDLQGSSFMGKKFTLLPSHEEVLQSKEAFCLMQLQFSNQANLIQPAGNRFIVKYRMPDYTTADLDRIYDLPFTYVIPKKFKEFEMARFSIITHRGCFGNCHFCAIALHQGTKIVSRSEANILREIDTMAQLPEFKSYISDLGGPSANMYGMDCIHRYNCSKNCLECSLLDRSHHQNISLLQKARQIAGIKKIFVRSGIRYDLALDSLPYLKEISKYHISGSLKIAPEHFSPKVLTLMNKDNSRFDEFKQKFDQINQPLKQTLKYYFLTAHPGSTMQDALILRRQIKHLHYENCESIQIFTPTPMSISSCMYYTGLNPFTMEPVYVPYGYNEKKKQKNVLYPQNFQQHKKSPTSSRKKSSKSFYSKYSKHPKRKKNKP</sequence>
<dbReference type="Pfam" id="PF08497">
    <property type="entry name" value="Radical_SAM_N"/>
    <property type="match status" value="2"/>
</dbReference>
<keyword evidence="3" id="KW-0479">Metal-binding</keyword>
<feature type="compositionally biased region" description="Basic residues" evidence="6">
    <location>
        <begin position="581"/>
        <end position="592"/>
    </location>
</feature>
<dbReference type="InterPro" id="IPR058240">
    <property type="entry name" value="rSAM_sf"/>
</dbReference>
<keyword evidence="2" id="KW-0949">S-adenosyl-L-methionine</keyword>
<gene>
    <name evidence="8" type="ORF">NEF87_004021</name>
</gene>
<dbReference type="InterPro" id="IPR007197">
    <property type="entry name" value="rSAM"/>
</dbReference>
<dbReference type="Pfam" id="PF04055">
    <property type="entry name" value="Radical_SAM"/>
    <property type="match status" value="1"/>
</dbReference>
<dbReference type="PANTHER" id="PTHR32331">
    <property type="entry name" value="UPF0313 PROTEIN YGIQ"/>
    <property type="match status" value="1"/>
</dbReference>
<evidence type="ECO:0000313" key="8">
    <source>
        <dbReference type="EMBL" id="UYP47736.1"/>
    </source>
</evidence>
<dbReference type="InterPro" id="IPR006638">
    <property type="entry name" value="Elp3/MiaA/NifB-like_rSAM"/>
</dbReference>
<name>A0ABY6HWH7_9ARCH</name>
<evidence type="ECO:0000256" key="1">
    <source>
        <dbReference type="ARBA" id="ARBA00022485"/>
    </source>
</evidence>
<evidence type="ECO:0000256" key="2">
    <source>
        <dbReference type="ARBA" id="ARBA00022691"/>
    </source>
</evidence>
<evidence type="ECO:0000256" key="3">
    <source>
        <dbReference type="ARBA" id="ARBA00022723"/>
    </source>
</evidence>
<dbReference type="Proteomes" id="UP001208689">
    <property type="component" value="Chromosome"/>
</dbReference>
<reference evidence="8" key="1">
    <citation type="submission" date="2022-09" db="EMBL/GenBank/DDBJ databases">
        <title>Actin cytoskeleton and complex cell architecture in an #Asgard archaeon.</title>
        <authorList>
            <person name="Ponce Toledo R.I."/>
            <person name="Schleper C."/>
            <person name="Rodrigues Oliveira T."/>
            <person name="Wollweber F."/>
            <person name="Xu J."/>
            <person name="Rittmann S."/>
            <person name="Klingl A."/>
            <person name="Pilhofer M."/>
        </authorList>
    </citation>
    <scope>NUCLEOTIDE SEQUENCE</scope>
    <source>
        <strain evidence="8">B-35</strain>
    </source>
</reference>
<dbReference type="EMBL" id="CP104013">
    <property type="protein sequence ID" value="UYP47736.1"/>
    <property type="molecule type" value="Genomic_DNA"/>
</dbReference>